<evidence type="ECO:0000313" key="8">
    <source>
        <dbReference type="Proteomes" id="UP000007882"/>
    </source>
</evidence>
<dbReference type="eggNOG" id="COG1051">
    <property type="taxonomic scope" value="Bacteria"/>
</dbReference>
<dbReference type="SUPFAM" id="SSF55811">
    <property type="entry name" value="Nudix"/>
    <property type="match status" value="1"/>
</dbReference>
<dbReference type="PROSITE" id="PS00893">
    <property type="entry name" value="NUDIX_BOX"/>
    <property type="match status" value="1"/>
</dbReference>
<organism evidence="7 8">
    <name type="scientific">Actinoplanes missouriensis (strain ATCC 14538 / DSM 43046 / CBS 188.64 / JCM 3121 / NBRC 102363 / NCIMB 12654 / NRRL B-3342 / UNCC 431)</name>
    <dbReference type="NCBI Taxonomy" id="512565"/>
    <lineage>
        <taxon>Bacteria</taxon>
        <taxon>Bacillati</taxon>
        <taxon>Actinomycetota</taxon>
        <taxon>Actinomycetes</taxon>
        <taxon>Micromonosporales</taxon>
        <taxon>Micromonosporaceae</taxon>
        <taxon>Actinoplanes</taxon>
    </lineage>
</organism>
<dbReference type="CDD" id="cd18876">
    <property type="entry name" value="NUDIX_Hydrolase"/>
    <property type="match status" value="1"/>
</dbReference>
<dbReference type="InterPro" id="IPR020084">
    <property type="entry name" value="NUDIX_hydrolase_CS"/>
</dbReference>
<evidence type="ECO:0000256" key="1">
    <source>
        <dbReference type="ARBA" id="ARBA00001946"/>
    </source>
</evidence>
<proteinExistence type="inferred from homology"/>
<dbReference type="Proteomes" id="UP000007882">
    <property type="component" value="Chromosome"/>
</dbReference>
<sequence length="159" mass="17281">MPVTVDYTATLARKRMGAGALLTDDRGRVLLVEPAYKDDWEIPGGAVEADESPLTAVARELDEELGLSLRPGRLLVTDWVPPRPGRTEGVMMLFDGGTLTPEQAARIRVPAEELRGWAWCTEPEAAERLSGLLARRIGAAVRARAENTAVYLENGFPVA</sequence>
<dbReference type="PANTHER" id="PTHR43046:SF12">
    <property type="entry name" value="GDP-MANNOSE MANNOSYL HYDROLASE"/>
    <property type="match status" value="1"/>
</dbReference>
<dbReference type="PROSITE" id="PS51462">
    <property type="entry name" value="NUDIX"/>
    <property type="match status" value="1"/>
</dbReference>
<name>I0HA74_ACTM4</name>
<keyword evidence="8" id="KW-1185">Reference proteome</keyword>
<accession>I0HA74</accession>
<dbReference type="AlphaFoldDB" id="I0HA74"/>
<keyword evidence="3 5" id="KW-0378">Hydrolase</keyword>
<evidence type="ECO:0000256" key="5">
    <source>
        <dbReference type="RuleBase" id="RU003476"/>
    </source>
</evidence>
<dbReference type="EMBL" id="AP012319">
    <property type="protein sequence ID" value="BAL89911.1"/>
    <property type="molecule type" value="Genomic_DNA"/>
</dbReference>
<dbReference type="PRINTS" id="PR00502">
    <property type="entry name" value="NUDIXFAMILY"/>
</dbReference>
<dbReference type="InterPro" id="IPR015797">
    <property type="entry name" value="NUDIX_hydrolase-like_dom_sf"/>
</dbReference>
<dbReference type="Gene3D" id="3.90.79.10">
    <property type="entry name" value="Nucleoside Triphosphate Pyrophosphohydrolase"/>
    <property type="match status" value="1"/>
</dbReference>
<comment type="similarity">
    <text evidence="2 5">Belongs to the Nudix hydrolase family.</text>
</comment>
<dbReference type="InterPro" id="IPR000086">
    <property type="entry name" value="NUDIX_hydrolase_dom"/>
</dbReference>
<dbReference type="Pfam" id="PF00293">
    <property type="entry name" value="NUDIX"/>
    <property type="match status" value="1"/>
</dbReference>
<dbReference type="PANTHER" id="PTHR43046">
    <property type="entry name" value="GDP-MANNOSE MANNOSYL HYDROLASE"/>
    <property type="match status" value="1"/>
</dbReference>
<dbReference type="GO" id="GO:0016787">
    <property type="term" value="F:hydrolase activity"/>
    <property type="evidence" value="ECO:0007669"/>
    <property type="project" value="UniProtKB-KW"/>
</dbReference>
<dbReference type="STRING" id="512565.AMIS_46910"/>
<evidence type="ECO:0000256" key="2">
    <source>
        <dbReference type="ARBA" id="ARBA00005582"/>
    </source>
</evidence>
<dbReference type="InterPro" id="IPR020476">
    <property type="entry name" value="Nudix_hydrolase"/>
</dbReference>
<evidence type="ECO:0000256" key="4">
    <source>
        <dbReference type="ARBA" id="ARBA00022842"/>
    </source>
</evidence>
<dbReference type="KEGG" id="ams:AMIS_46910"/>
<feature type="domain" description="Nudix hydrolase" evidence="6">
    <location>
        <begin position="13"/>
        <end position="145"/>
    </location>
</feature>
<gene>
    <name evidence="7" type="ordered locus">AMIS_46910</name>
</gene>
<keyword evidence="4" id="KW-0460">Magnesium</keyword>
<protein>
    <submittedName>
        <fullName evidence="7">Putative NUDIX hydrolase</fullName>
    </submittedName>
</protein>
<reference evidence="7 8" key="1">
    <citation type="submission" date="2012-02" db="EMBL/GenBank/DDBJ databases">
        <title>Complete genome sequence of Actinoplanes missouriensis 431 (= NBRC 102363).</title>
        <authorList>
            <person name="Ohnishi Y."/>
            <person name="Ishikawa J."/>
            <person name="Sekine M."/>
            <person name="Hosoyama A."/>
            <person name="Harada T."/>
            <person name="Narita H."/>
            <person name="Hata T."/>
            <person name="Konno Y."/>
            <person name="Tutikane K."/>
            <person name="Fujita N."/>
            <person name="Horinouchi S."/>
            <person name="Hayakawa M."/>
        </authorList>
    </citation>
    <scope>NUCLEOTIDE SEQUENCE [LARGE SCALE GENOMIC DNA]</scope>
    <source>
        <strain evidence="8">ATCC 14538 / DSM 43046 / CBS 188.64 / JCM 3121 / NBRC 102363 / NCIMB 12654 / NRRL B-3342 / UNCC 431</strain>
    </source>
</reference>
<dbReference type="HOGENOM" id="CLU_116199_0_0_11"/>
<comment type="cofactor">
    <cofactor evidence="1">
        <name>Mg(2+)</name>
        <dbReference type="ChEBI" id="CHEBI:18420"/>
    </cofactor>
</comment>
<dbReference type="PATRIC" id="fig|512565.3.peg.4678"/>
<evidence type="ECO:0000256" key="3">
    <source>
        <dbReference type="ARBA" id="ARBA00022801"/>
    </source>
</evidence>
<evidence type="ECO:0000313" key="7">
    <source>
        <dbReference type="EMBL" id="BAL89911.1"/>
    </source>
</evidence>
<evidence type="ECO:0000259" key="6">
    <source>
        <dbReference type="PROSITE" id="PS51462"/>
    </source>
</evidence>